<organism evidence="1 2">
    <name type="scientific">Petrachloros mirabilis ULC683</name>
    <dbReference type="NCBI Taxonomy" id="2781853"/>
    <lineage>
        <taxon>Bacteria</taxon>
        <taxon>Bacillati</taxon>
        <taxon>Cyanobacteriota</taxon>
        <taxon>Cyanophyceae</taxon>
        <taxon>Synechococcales</taxon>
        <taxon>Petrachlorosaceae</taxon>
        <taxon>Petrachloros</taxon>
        <taxon>Petrachloros mirabilis</taxon>
    </lineage>
</organism>
<keyword evidence="2" id="KW-1185">Reference proteome</keyword>
<sequence>MRSVINIQFLEFLRHDLAISEAAIAVVLRHRNPSLTQLPVLLWQNGLVTLHQLDQIYDWLENQSLIRDPLSVNPAVIDHPIDHPIAS</sequence>
<name>A0A8K2A809_9CYAN</name>
<reference evidence="1" key="1">
    <citation type="submission" date="2019-12" db="EMBL/GenBank/DDBJ databases">
        <title>High-Quality draft genome sequences of three cyanobacteria isolated from the limestone walls of the Old Cathedral of Coimbra.</title>
        <authorList>
            <person name="Tiago I."/>
            <person name="Soares F."/>
            <person name="Portugal A."/>
        </authorList>
    </citation>
    <scope>NUCLEOTIDE SEQUENCE [LARGE SCALE GENOMIC DNA]</scope>
    <source>
        <strain evidence="1">C</strain>
    </source>
</reference>
<comment type="caution">
    <text evidence="1">The sequence shown here is derived from an EMBL/GenBank/DDBJ whole genome shotgun (WGS) entry which is preliminary data.</text>
</comment>
<dbReference type="EMBL" id="WVIC01000027">
    <property type="protein sequence ID" value="NCJ07476.1"/>
    <property type="molecule type" value="Genomic_DNA"/>
</dbReference>
<dbReference type="Pfam" id="PF11165">
    <property type="entry name" value="DUF2949"/>
    <property type="match status" value="1"/>
</dbReference>
<accession>A0A8K2A809</accession>
<evidence type="ECO:0000313" key="1">
    <source>
        <dbReference type="EMBL" id="NCJ07476.1"/>
    </source>
</evidence>
<dbReference type="RefSeq" id="WP_161825955.1">
    <property type="nucleotide sequence ID" value="NZ_WVIC01000027.1"/>
</dbReference>
<gene>
    <name evidence="1" type="ORF">GS597_13355</name>
</gene>
<proteinExistence type="predicted"/>
<evidence type="ECO:0000313" key="2">
    <source>
        <dbReference type="Proteomes" id="UP000607397"/>
    </source>
</evidence>
<dbReference type="InterPro" id="IPR021336">
    <property type="entry name" value="DUF2949"/>
</dbReference>
<protein>
    <submittedName>
        <fullName evidence="1">DUF2949 domain-containing protein</fullName>
    </submittedName>
</protein>
<dbReference type="AlphaFoldDB" id="A0A8K2A809"/>
<dbReference type="Proteomes" id="UP000607397">
    <property type="component" value="Unassembled WGS sequence"/>
</dbReference>